<dbReference type="GO" id="GO:0050660">
    <property type="term" value="F:flavin adenine dinucleotide binding"/>
    <property type="evidence" value="ECO:0007669"/>
    <property type="project" value="InterPro"/>
</dbReference>
<dbReference type="Proteomes" id="UP000054144">
    <property type="component" value="Unassembled WGS sequence"/>
</dbReference>
<organism evidence="7 8">
    <name type="scientific">Fistulina hepatica ATCC 64428</name>
    <dbReference type="NCBI Taxonomy" id="1128425"/>
    <lineage>
        <taxon>Eukaryota</taxon>
        <taxon>Fungi</taxon>
        <taxon>Dikarya</taxon>
        <taxon>Basidiomycota</taxon>
        <taxon>Agaricomycotina</taxon>
        <taxon>Agaricomycetes</taxon>
        <taxon>Agaricomycetidae</taxon>
        <taxon>Agaricales</taxon>
        <taxon>Fistulinaceae</taxon>
        <taxon>Fistulina</taxon>
    </lineage>
</organism>
<feature type="binding site" evidence="3">
    <location>
        <begin position="529"/>
        <end position="530"/>
    </location>
    <ligand>
        <name>FAD</name>
        <dbReference type="ChEBI" id="CHEBI:57692"/>
    </ligand>
</feature>
<dbReference type="PANTHER" id="PTHR11552:SF78">
    <property type="entry name" value="GLUCOSE-METHANOL-CHOLINE OXIDOREDUCTASE N-TERMINAL DOMAIN-CONTAINING PROTEIN"/>
    <property type="match status" value="1"/>
</dbReference>
<evidence type="ECO:0000256" key="3">
    <source>
        <dbReference type="PIRSR" id="PIRSR000137-2"/>
    </source>
</evidence>
<dbReference type="Gene3D" id="3.30.560.10">
    <property type="entry name" value="Glucose Oxidase, domain 3"/>
    <property type="match status" value="1"/>
</dbReference>
<dbReference type="Gene3D" id="3.50.50.60">
    <property type="entry name" value="FAD/NAD(P)-binding domain"/>
    <property type="match status" value="1"/>
</dbReference>
<feature type="domain" description="Glucose-methanol-choline oxidoreductase N-terminal" evidence="6">
    <location>
        <begin position="261"/>
        <end position="275"/>
    </location>
</feature>
<reference evidence="7 8" key="1">
    <citation type="journal article" date="2015" name="Fungal Genet. Biol.">
        <title>Evolution of novel wood decay mechanisms in Agaricales revealed by the genome sequences of Fistulina hepatica and Cylindrobasidium torrendii.</title>
        <authorList>
            <person name="Floudas D."/>
            <person name="Held B.W."/>
            <person name="Riley R."/>
            <person name="Nagy L.G."/>
            <person name="Koehler G."/>
            <person name="Ransdell A.S."/>
            <person name="Younus H."/>
            <person name="Chow J."/>
            <person name="Chiniquy J."/>
            <person name="Lipzen A."/>
            <person name="Tritt A."/>
            <person name="Sun H."/>
            <person name="Haridas S."/>
            <person name="LaButti K."/>
            <person name="Ohm R.A."/>
            <person name="Kues U."/>
            <person name="Blanchette R.A."/>
            <person name="Grigoriev I.V."/>
            <person name="Minto R.E."/>
            <person name="Hibbett D.S."/>
        </authorList>
    </citation>
    <scope>NUCLEOTIDE SEQUENCE [LARGE SCALE GENOMIC DNA]</scope>
    <source>
        <strain evidence="7 8">ATCC 64428</strain>
    </source>
</reference>
<keyword evidence="4" id="KW-0285">Flavoprotein</keyword>
<sequence length="598" mass="65342">MSKYDIVFAGGGTAACVTAGRLAAADPSLKILLIESGEHTKGLDTHSQPARYFSHLGPTSKTVTFNIGRPSEHLGGRSLVTPSGRCVGGGSSVNFMMYTRASASDYDDWETIYENPGWGSKDLVPLLKKCETFQVAADKLTHGYDGPLKVSYGGAYTEAGKQFMDVVAVYDKERRATDDVNGLYKCDAYGTGCRSDTANHYIYNHTGSKVEILTGQRVKRIIFEDDTAVGVEYVADTVLRPDADQTAKTAFASRLVVLAAGTFGSPTILERSGIGRKDILTKYSIDLRVELPGVGENYQDHNVIFAPYLASEETDTLDGLFRGDAQELHAWNEVWQKNGQGLMAQNGLDAGIKMRPKSKDLEELGPEFSERWKEYFESAPDKPVMWLGTVAAYLGDHSLAPPRKYISLGYFVEYPLAMGSVHIKFADDPHMSHDFDPAFLRDPADIAVLRWGYKKGREIIRRMPVYRGEYLSGHPKFKEGSAAACQSEAKSVPTGAPDIVYTEEDDRAIDEYSRLAAYVNFLIAVGTAWHSLGTCAMKPRDKGGVVDSRLNVYGVRNLKVADMSIAPYNVGSNTYSTAVVIGEKAATIIAEELGIAGV</sequence>
<evidence type="ECO:0000256" key="1">
    <source>
        <dbReference type="ARBA" id="ARBA00001974"/>
    </source>
</evidence>
<protein>
    <submittedName>
        <fullName evidence="7">Alcohol oxidase</fullName>
    </submittedName>
</protein>
<dbReference type="InterPro" id="IPR007867">
    <property type="entry name" value="GMC_OxRtase_C"/>
</dbReference>
<evidence type="ECO:0000256" key="4">
    <source>
        <dbReference type="RuleBase" id="RU003968"/>
    </source>
</evidence>
<dbReference type="SUPFAM" id="SSF54373">
    <property type="entry name" value="FAD-linked reductases, C-terminal domain"/>
    <property type="match status" value="1"/>
</dbReference>
<name>A0A0D7AK94_9AGAR</name>
<dbReference type="PROSITE" id="PS00624">
    <property type="entry name" value="GMC_OXRED_2"/>
    <property type="match status" value="1"/>
</dbReference>
<feature type="domain" description="Glucose-methanol-choline oxidoreductase N-terminal" evidence="5">
    <location>
        <begin position="84"/>
        <end position="107"/>
    </location>
</feature>
<evidence type="ECO:0000313" key="8">
    <source>
        <dbReference type="Proteomes" id="UP000054144"/>
    </source>
</evidence>
<evidence type="ECO:0000259" key="5">
    <source>
        <dbReference type="PROSITE" id="PS00623"/>
    </source>
</evidence>
<keyword evidence="8" id="KW-1185">Reference proteome</keyword>
<evidence type="ECO:0000259" key="6">
    <source>
        <dbReference type="PROSITE" id="PS00624"/>
    </source>
</evidence>
<dbReference type="OrthoDB" id="269227at2759"/>
<dbReference type="GO" id="GO:0016614">
    <property type="term" value="F:oxidoreductase activity, acting on CH-OH group of donors"/>
    <property type="evidence" value="ECO:0007669"/>
    <property type="project" value="InterPro"/>
</dbReference>
<comment type="similarity">
    <text evidence="2 4">Belongs to the GMC oxidoreductase family.</text>
</comment>
<feature type="binding site" evidence="3">
    <location>
        <position position="218"/>
    </location>
    <ligand>
        <name>FAD</name>
        <dbReference type="ChEBI" id="CHEBI:57692"/>
    </ligand>
</feature>
<dbReference type="EMBL" id="KN881648">
    <property type="protein sequence ID" value="KIY51711.1"/>
    <property type="molecule type" value="Genomic_DNA"/>
</dbReference>
<evidence type="ECO:0000313" key="7">
    <source>
        <dbReference type="EMBL" id="KIY51711.1"/>
    </source>
</evidence>
<dbReference type="InterPro" id="IPR036188">
    <property type="entry name" value="FAD/NAD-bd_sf"/>
</dbReference>
<evidence type="ECO:0000256" key="2">
    <source>
        <dbReference type="ARBA" id="ARBA00010790"/>
    </source>
</evidence>
<dbReference type="InterPro" id="IPR000172">
    <property type="entry name" value="GMC_OxRdtase_N"/>
</dbReference>
<dbReference type="Pfam" id="PF05199">
    <property type="entry name" value="GMC_oxred_C"/>
    <property type="match status" value="1"/>
</dbReference>
<dbReference type="PROSITE" id="PS00623">
    <property type="entry name" value="GMC_OXRED_1"/>
    <property type="match status" value="1"/>
</dbReference>
<dbReference type="PANTHER" id="PTHR11552">
    <property type="entry name" value="GLUCOSE-METHANOL-CHOLINE GMC OXIDOREDUCTASE"/>
    <property type="match status" value="1"/>
</dbReference>
<dbReference type="AlphaFoldDB" id="A0A0D7AK94"/>
<proteinExistence type="inferred from homology"/>
<dbReference type="PROSITE" id="PS51257">
    <property type="entry name" value="PROKAR_LIPOPROTEIN"/>
    <property type="match status" value="1"/>
</dbReference>
<dbReference type="PIRSF" id="PIRSF000137">
    <property type="entry name" value="Alcohol_oxidase"/>
    <property type="match status" value="1"/>
</dbReference>
<accession>A0A0D7AK94</accession>
<dbReference type="InterPro" id="IPR012132">
    <property type="entry name" value="GMC_OxRdtase"/>
</dbReference>
<keyword evidence="3 4" id="KW-0274">FAD</keyword>
<comment type="cofactor">
    <cofactor evidence="1 3">
        <name>FAD</name>
        <dbReference type="ChEBI" id="CHEBI:57692"/>
    </cofactor>
</comment>
<gene>
    <name evidence="7" type="ORF">FISHEDRAFT_64062</name>
</gene>
<dbReference type="SUPFAM" id="SSF51905">
    <property type="entry name" value="FAD/NAD(P)-binding domain"/>
    <property type="match status" value="1"/>
</dbReference>
<dbReference type="Pfam" id="PF00732">
    <property type="entry name" value="GMC_oxred_N"/>
    <property type="match status" value="1"/>
</dbReference>